<comment type="pathway">
    <text evidence="9">Isoprenoid biosynthesis; isopentenyl diphosphate biosynthesis via DXP pathway; isopentenyl diphosphate from 1-deoxy-D-xylulose 5-phosphate: step 3/6.</text>
</comment>
<dbReference type="Pfam" id="PF00288">
    <property type="entry name" value="GHMP_kinases_N"/>
    <property type="match status" value="1"/>
</dbReference>
<dbReference type="InterPro" id="IPR006204">
    <property type="entry name" value="GHMP_kinase_N_dom"/>
</dbReference>
<evidence type="ECO:0000256" key="7">
    <source>
        <dbReference type="ARBA" id="ARBA00022840"/>
    </source>
</evidence>
<dbReference type="PANTHER" id="PTHR43527">
    <property type="entry name" value="4-DIPHOSPHOCYTIDYL-2-C-METHYL-D-ERYTHRITOL KINASE, CHLOROPLASTIC"/>
    <property type="match status" value="1"/>
</dbReference>
<evidence type="ECO:0000259" key="10">
    <source>
        <dbReference type="Pfam" id="PF00288"/>
    </source>
</evidence>
<evidence type="ECO:0000256" key="1">
    <source>
        <dbReference type="ARBA" id="ARBA00009684"/>
    </source>
</evidence>
<dbReference type="NCBIfam" id="TIGR00154">
    <property type="entry name" value="ispE"/>
    <property type="match status" value="1"/>
</dbReference>
<proteinExistence type="inferred from homology"/>
<name>A0A9D2RSG8_9FIRM</name>
<comment type="similarity">
    <text evidence="1 9">Belongs to the GHMP kinase family. IspE subfamily.</text>
</comment>
<dbReference type="SUPFAM" id="SSF54211">
    <property type="entry name" value="Ribosomal protein S5 domain 2-like"/>
    <property type="match status" value="1"/>
</dbReference>
<evidence type="ECO:0000256" key="3">
    <source>
        <dbReference type="ARBA" id="ARBA00017473"/>
    </source>
</evidence>
<evidence type="ECO:0000256" key="5">
    <source>
        <dbReference type="ARBA" id="ARBA00022741"/>
    </source>
</evidence>
<keyword evidence="7 9" id="KW-0067">ATP-binding</keyword>
<dbReference type="InterPro" id="IPR020568">
    <property type="entry name" value="Ribosomal_Su5_D2-typ_SF"/>
</dbReference>
<feature type="active site" evidence="9">
    <location>
        <position position="11"/>
    </location>
</feature>
<dbReference type="PANTHER" id="PTHR43527:SF2">
    <property type="entry name" value="4-DIPHOSPHOCYTIDYL-2-C-METHYL-D-ERYTHRITOL KINASE, CHLOROPLASTIC"/>
    <property type="match status" value="1"/>
</dbReference>
<gene>
    <name evidence="9 12" type="primary">ispE</name>
    <name evidence="12" type="ORF">H9787_05035</name>
</gene>
<dbReference type="PIRSF" id="PIRSF010376">
    <property type="entry name" value="IspE"/>
    <property type="match status" value="1"/>
</dbReference>
<dbReference type="HAMAP" id="MF_00061">
    <property type="entry name" value="IspE"/>
    <property type="match status" value="1"/>
</dbReference>
<feature type="domain" description="GHMP kinase C-terminal" evidence="11">
    <location>
        <begin position="199"/>
        <end position="277"/>
    </location>
</feature>
<protein>
    <recommendedName>
        <fullName evidence="3 9">4-diphosphocytidyl-2-C-methyl-D-erythritol kinase</fullName>
        <shortName evidence="9">CMK</shortName>
        <ecNumber evidence="2 9">2.7.1.148</ecNumber>
    </recommendedName>
    <alternativeName>
        <fullName evidence="8 9">4-(cytidine-5'-diphospho)-2-C-methyl-D-erythritol kinase</fullName>
    </alternativeName>
</protein>
<keyword evidence="9" id="KW-0414">Isoprene biosynthesis</keyword>
<dbReference type="Proteomes" id="UP000823824">
    <property type="component" value="Unassembled WGS sequence"/>
</dbReference>
<dbReference type="GO" id="GO:0005524">
    <property type="term" value="F:ATP binding"/>
    <property type="evidence" value="ECO:0007669"/>
    <property type="project" value="UniProtKB-UniRule"/>
</dbReference>
<evidence type="ECO:0000256" key="8">
    <source>
        <dbReference type="ARBA" id="ARBA00032554"/>
    </source>
</evidence>
<sequence length="292" mass="30470">MKTITLEAPAKINLTLDILGRRADGYHDLRMVMQSVSLGDTVTVTETGDGFALLAEGIALPAGKPTLEQRAAESFFRYLGRPMPGLRVRLVKRVPAYAGLGGGSADAAAVLRGLRALYAPELPRQALEEMGLAVGSDVPFCVHGGTCLAEGRGEVLTDLPPLPGCAIVLCKPDFGLPTPELFARVDGAELGPRPSTAAMEAALARGDLPAVAGCLGNVFEQVLTAEEGAEIRAIQAALLRHGALGAAMSGSGPTVFGLFDDSDKADRAAEALRGTYRQTYLAAPVKKFGETE</sequence>
<comment type="caution">
    <text evidence="12">The sequence shown here is derived from an EMBL/GenBank/DDBJ whole genome shotgun (WGS) entry which is preliminary data.</text>
</comment>
<dbReference type="Gene3D" id="3.30.230.10">
    <property type="match status" value="1"/>
</dbReference>
<dbReference type="InterPro" id="IPR014721">
    <property type="entry name" value="Ribsml_uS5_D2-typ_fold_subgr"/>
</dbReference>
<reference evidence="12" key="1">
    <citation type="journal article" date="2021" name="PeerJ">
        <title>Extensive microbial diversity within the chicken gut microbiome revealed by metagenomics and culture.</title>
        <authorList>
            <person name="Gilroy R."/>
            <person name="Ravi A."/>
            <person name="Getino M."/>
            <person name="Pursley I."/>
            <person name="Horton D.L."/>
            <person name="Alikhan N.F."/>
            <person name="Baker D."/>
            <person name="Gharbi K."/>
            <person name="Hall N."/>
            <person name="Watson M."/>
            <person name="Adriaenssens E.M."/>
            <person name="Foster-Nyarko E."/>
            <person name="Jarju S."/>
            <person name="Secka A."/>
            <person name="Antonio M."/>
            <person name="Oren A."/>
            <person name="Chaudhuri R.R."/>
            <person name="La Ragione R."/>
            <person name="Hildebrand F."/>
            <person name="Pallen M.J."/>
        </authorList>
    </citation>
    <scope>NUCLEOTIDE SEQUENCE</scope>
    <source>
        <strain evidence="12">ChiBcec18-1249</strain>
    </source>
</reference>
<evidence type="ECO:0000313" key="12">
    <source>
        <dbReference type="EMBL" id="HJB13057.1"/>
    </source>
</evidence>
<accession>A0A9D2RSG8</accession>
<evidence type="ECO:0000256" key="2">
    <source>
        <dbReference type="ARBA" id="ARBA00012052"/>
    </source>
</evidence>
<dbReference type="InterPro" id="IPR013750">
    <property type="entry name" value="GHMP_kinase_C_dom"/>
</dbReference>
<dbReference type="EMBL" id="DWZJ01000039">
    <property type="protein sequence ID" value="HJB13057.1"/>
    <property type="molecule type" value="Genomic_DNA"/>
</dbReference>
<dbReference type="InterPro" id="IPR036554">
    <property type="entry name" value="GHMP_kinase_C_sf"/>
</dbReference>
<comment type="function">
    <text evidence="9">Catalyzes the phosphorylation of the position 2 hydroxy group of 4-diphosphocytidyl-2C-methyl-D-erythritol.</text>
</comment>
<keyword evidence="4 9" id="KW-0808">Transferase</keyword>
<organism evidence="12 13">
    <name type="scientific">Candidatus Oscillibacter excrementigallinarum</name>
    <dbReference type="NCBI Taxonomy" id="2838716"/>
    <lineage>
        <taxon>Bacteria</taxon>
        <taxon>Bacillati</taxon>
        <taxon>Bacillota</taxon>
        <taxon>Clostridia</taxon>
        <taxon>Eubacteriales</taxon>
        <taxon>Oscillospiraceae</taxon>
        <taxon>Oscillibacter</taxon>
    </lineage>
</organism>
<evidence type="ECO:0000256" key="4">
    <source>
        <dbReference type="ARBA" id="ARBA00022679"/>
    </source>
</evidence>
<feature type="domain" description="GHMP kinase N-terminal" evidence="10">
    <location>
        <begin position="70"/>
        <end position="145"/>
    </location>
</feature>
<reference evidence="12" key="2">
    <citation type="submission" date="2021-04" db="EMBL/GenBank/DDBJ databases">
        <authorList>
            <person name="Gilroy R."/>
        </authorList>
    </citation>
    <scope>NUCLEOTIDE SEQUENCE</scope>
    <source>
        <strain evidence="12">ChiBcec18-1249</strain>
    </source>
</reference>
<dbReference type="AlphaFoldDB" id="A0A9D2RSG8"/>
<feature type="binding site" evidence="9">
    <location>
        <begin position="95"/>
        <end position="105"/>
    </location>
    <ligand>
        <name>ATP</name>
        <dbReference type="ChEBI" id="CHEBI:30616"/>
    </ligand>
</feature>
<evidence type="ECO:0000256" key="6">
    <source>
        <dbReference type="ARBA" id="ARBA00022777"/>
    </source>
</evidence>
<dbReference type="GO" id="GO:0016114">
    <property type="term" value="P:terpenoid biosynthetic process"/>
    <property type="evidence" value="ECO:0007669"/>
    <property type="project" value="UniProtKB-UniRule"/>
</dbReference>
<dbReference type="GO" id="GO:0050515">
    <property type="term" value="F:4-(cytidine 5'-diphospho)-2-C-methyl-D-erythritol kinase activity"/>
    <property type="evidence" value="ECO:0007669"/>
    <property type="project" value="UniProtKB-UniRule"/>
</dbReference>
<comment type="catalytic activity">
    <reaction evidence="9">
        <text>4-CDP-2-C-methyl-D-erythritol + ATP = 4-CDP-2-C-methyl-D-erythritol 2-phosphate + ADP + H(+)</text>
        <dbReference type="Rhea" id="RHEA:18437"/>
        <dbReference type="ChEBI" id="CHEBI:15378"/>
        <dbReference type="ChEBI" id="CHEBI:30616"/>
        <dbReference type="ChEBI" id="CHEBI:57823"/>
        <dbReference type="ChEBI" id="CHEBI:57919"/>
        <dbReference type="ChEBI" id="CHEBI:456216"/>
        <dbReference type="EC" id="2.7.1.148"/>
    </reaction>
</comment>
<keyword evidence="6 9" id="KW-0418">Kinase</keyword>
<dbReference type="SUPFAM" id="SSF55060">
    <property type="entry name" value="GHMP Kinase, C-terminal domain"/>
    <property type="match status" value="1"/>
</dbReference>
<dbReference type="Gene3D" id="3.30.70.890">
    <property type="entry name" value="GHMP kinase, C-terminal domain"/>
    <property type="match status" value="1"/>
</dbReference>
<keyword evidence="5 9" id="KW-0547">Nucleotide-binding</keyword>
<evidence type="ECO:0000313" key="13">
    <source>
        <dbReference type="Proteomes" id="UP000823824"/>
    </source>
</evidence>
<evidence type="ECO:0000259" key="11">
    <source>
        <dbReference type="Pfam" id="PF08544"/>
    </source>
</evidence>
<dbReference type="Pfam" id="PF08544">
    <property type="entry name" value="GHMP_kinases_C"/>
    <property type="match status" value="1"/>
</dbReference>
<dbReference type="InterPro" id="IPR004424">
    <property type="entry name" value="IspE"/>
</dbReference>
<feature type="active site" evidence="9">
    <location>
        <position position="137"/>
    </location>
</feature>
<evidence type="ECO:0000256" key="9">
    <source>
        <dbReference type="HAMAP-Rule" id="MF_00061"/>
    </source>
</evidence>
<dbReference type="GO" id="GO:0019288">
    <property type="term" value="P:isopentenyl diphosphate biosynthetic process, methylerythritol 4-phosphate pathway"/>
    <property type="evidence" value="ECO:0007669"/>
    <property type="project" value="UniProtKB-UniRule"/>
</dbReference>
<dbReference type="EC" id="2.7.1.148" evidence="2 9"/>